<evidence type="ECO:0000313" key="2">
    <source>
        <dbReference type="Proteomes" id="UP000037510"/>
    </source>
</evidence>
<proteinExistence type="predicted"/>
<keyword evidence="2" id="KW-1185">Reference proteome</keyword>
<dbReference type="Proteomes" id="UP000037510">
    <property type="component" value="Unassembled WGS sequence"/>
</dbReference>
<dbReference type="Gene3D" id="1.10.2080.10">
    <property type="entry name" value="Insect odorant-binding protein A10/Ejaculatory bulb-specific protein 3"/>
    <property type="match status" value="1"/>
</dbReference>
<dbReference type="SUPFAM" id="SSF100910">
    <property type="entry name" value="Chemosensory protein Csp2"/>
    <property type="match status" value="1"/>
</dbReference>
<evidence type="ECO:0000313" key="1">
    <source>
        <dbReference type="EMBL" id="KOB73859.1"/>
    </source>
</evidence>
<gene>
    <name evidence="1" type="ORF">OBRU01_09936</name>
</gene>
<name>A0A0L7LEQ2_OPEBR</name>
<accession>A0A0L7LEQ2</accession>
<comment type="caution">
    <text evidence="1">The sequence shown here is derived from an EMBL/GenBank/DDBJ whole genome shotgun (WGS) entry which is preliminary data.</text>
</comment>
<dbReference type="EMBL" id="JTDY01001439">
    <property type="protein sequence ID" value="KOB73859.1"/>
    <property type="molecule type" value="Genomic_DNA"/>
</dbReference>
<dbReference type="InterPro" id="IPR005055">
    <property type="entry name" value="A10/PebIII"/>
</dbReference>
<dbReference type="Pfam" id="PF03392">
    <property type="entry name" value="OS-D"/>
    <property type="match status" value="1"/>
</dbReference>
<organism evidence="1 2">
    <name type="scientific">Operophtera brumata</name>
    <name type="common">Winter moth</name>
    <name type="synonym">Phalaena brumata</name>
    <dbReference type="NCBI Taxonomy" id="104452"/>
    <lineage>
        <taxon>Eukaryota</taxon>
        <taxon>Metazoa</taxon>
        <taxon>Ecdysozoa</taxon>
        <taxon>Arthropoda</taxon>
        <taxon>Hexapoda</taxon>
        <taxon>Insecta</taxon>
        <taxon>Pterygota</taxon>
        <taxon>Neoptera</taxon>
        <taxon>Endopterygota</taxon>
        <taxon>Lepidoptera</taxon>
        <taxon>Glossata</taxon>
        <taxon>Ditrysia</taxon>
        <taxon>Geometroidea</taxon>
        <taxon>Geometridae</taxon>
        <taxon>Larentiinae</taxon>
        <taxon>Operophtera</taxon>
    </lineage>
</organism>
<protein>
    <submittedName>
        <fullName evidence="1">Chemosensory protein</fullName>
    </submittedName>
</protein>
<reference evidence="1 2" key="1">
    <citation type="journal article" date="2015" name="Genome Biol. Evol.">
        <title>The genome of winter moth (Operophtera brumata) provides a genomic perspective on sexual dimorphism and phenology.</title>
        <authorList>
            <person name="Derks M.F."/>
            <person name="Smit S."/>
            <person name="Salis L."/>
            <person name="Schijlen E."/>
            <person name="Bossers A."/>
            <person name="Mateman C."/>
            <person name="Pijl A.S."/>
            <person name="de Ridder D."/>
            <person name="Groenen M.A."/>
            <person name="Visser M.E."/>
            <person name="Megens H.J."/>
        </authorList>
    </citation>
    <scope>NUCLEOTIDE SEQUENCE [LARGE SCALE GENOMIC DNA]</scope>
    <source>
        <strain evidence="1">WM2013NL</strain>
        <tissue evidence="1">Head and thorax</tissue>
    </source>
</reference>
<dbReference type="InterPro" id="IPR036682">
    <property type="entry name" value="OS_D_A10/PebIII_sf"/>
</dbReference>
<dbReference type="PANTHER" id="PTHR11257">
    <property type="entry name" value="CHEMOSENSORY PROTEIN-RELATED"/>
    <property type="match status" value="1"/>
</dbReference>
<sequence length="123" mass="14141">MEHTLDAAKRRRYSKIYSPGLIAKETYSSQYDSFDANELAENVRLLKNYAKCFLDQGPCTAEGSDFKSKYTKCSKCSPKQKELIRTVVKALEGKLPELWKELVKKQDPNGTYKKDFEEFVNGN</sequence>
<dbReference type="PANTHER" id="PTHR11257:SF13">
    <property type="entry name" value="GEO07322P1"/>
    <property type="match status" value="1"/>
</dbReference>
<dbReference type="AlphaFoldDB" id="A0A0L7LEQ2"/>